<evidence type="ECO:0000313" key="2">
    <source>
        <dbReference type="Proteomes" id="UP000325743"/>
    </source>
</evidence>
<dbReference type="AlphaFoldDB" id="A0A5P3VR00"/>
<accession>A0A5P3VR00</accession>
<name>A0A5P3VR00_9BURK</name>
<dbReference type="InterPro" id="IPR021710">
    <property type="entry name" value="DUF3293"/>
</dbReference>
<proteinExistence type="predicted"/>
<organism evidence="1 2">
    <name type="scientific">Cupriavidus oxalaticus</name>
    <dbReference type="NCBI Taxonomy" id="96344"/>
    <lineage>
        <taxon>Bacteria</taxon>
        <taxon>Pseudomonadati</taxon>
        <taxon>Pseudomonadota</taxon>
        <taxon>Betaproteobacteria</taxon>
        <taxon>Burkholderiales</taxon>
        <taxon>Burkholderiaceae</taxon>
        <taxon>Cupriavidus</taxon>
    </lineage>
</organism>
<dbReference type="EMBL" id="CP032519">
    <property type="protein sequence ID" value="QEZ48587.1"/>
    <property type="molecule type" value="Genomic_DNA"/>
</dbReference>
<gene>
    <name evidence="1" type="ORF">D2917_28395</name>
</gene>
<evidence type="ECO:0000313" key="1">
    <source>
        <dbReference type="EMBL" id="QEZ48587.1"/>
    </source>
</evidence>
<dbReference type="Proteomes" id="UP000325743">
    <property type="component" value="Chromosome 2"/>
</dbReference>
<sequence>MPLSRFSDSAIPQDVIRAYLETHYNVHGSAQATLKVGETNPVLSALHEAAGVACSAYITACNPFSEEQEPARNAELQQALAETLRQRGLLHIDGIGQHPANGWPGEASFLVLGLVLDDAKALGTQLGQNAIIWSGADAVPRLILLR</sequence>
<reference evidence="1 2" key="1">
    <citation type="submission" date="2018-09" db="EMBL/GenBank/DDBJ databases">
        <title>Complete genome sequence of Cupriavidus oxalaticus T2, a bacterium capable of phenol tolerance and degradation.</title>
        <authorList>
            <person name="Yan J."/>
        </authorList>
    </citation>
    <scope>NUCLEOTIDE SEQUENCE [LARGE SCALE GENOMIC DNA]</scope>
    <source>
        <strain evidence="1 2">T2</strain>
    </source>
</reference>
<dbReference type="Pfam" id="PF11697">
    <property type="entry name" value="DUF3293"/>
    <property type="match status" value="1"/>
</dbReference>
<protein>
    <submittedName>
        <fullName evidence="1">DUF3293 domain-containing protein</fullName>
    </submittedName>
</protein>